<organism evidence="2">
    <name type="scientific">Nocardia globerula</name>
    <dbReference type="NCBI Taxonomy" id="1818"/>
    <lineage>
        <taxon>Bacteria</taxon>
        <taxon>Bacillati</taxon>
        <taxon>Actinomycetota</taxon>
        <taxon>Actinomycetes</taxon>
        <taxon>Mycobacteriales</taxon>
        <taxon>Nocardiaceae</taxon>
        <taxon>Nocardia</taxon>
    </lineage>
</organism>
<evidence type="ECO:0000259" key="1">
    <source>
        <dbReference type="Pfam" id="PF24837"/>
    </source>
</evidence>
<feature type="domain" description="AMIN-like" evidence="1">
    <location>
        <begin position="69"/>
        <end position="195"/>
    </location>
</feature>
<dbReference type="EMBL" id="VNIQ01000014">
    <property type="protein sequence ID" value="TYQ00596.1"/>
    <property type="molecule type" value="Genomic_DNA"/>
</dbReference>
<proteinExistence type="predicted"/>
<evidence type="ECO:0000313" key="2">
    <source>
        <dbReference type="EMBL" id="TYQ00596.1"/>
    </source>
</evidence>
<dbReference type="PROSITE" id="PS51257">
    <property type="entry name" value="PROKAR_LIPOPROTEIN"/>
    <property type="match status" value="1"/>
</dbReference>
<dbReference type="InterPro" id="IPR056303">
    <property type="entry name" value="AMIN-like"/>
</dbReference>
<gene>
    <name evidence="2" type="ORF">FNL38_11418</name>
</gene>
<dbReference type="AlphaFoldDB" id="A0A652YI73"/>
<accession>A0A652YI73</accession>
<reference evidence="2" key="1">
    <citation type="submission" date="2019-07" db="EMBL/GenBank/DDBJ databases">
        <title>Genomic Encyclopedia of Type Strains, Phase IV (KMG-IV): sequencing the most valuable type-strain genomes for metagenomic binning, comparative biology and taxonomic classification.</title>
        <authorList>
            <person name="Goeker M."/>
        </authorList>
    </citation>
    <scope>NUCLEOTIDE SEQUENCE</scope>
    <source>
        <strain evidence="2">DSM 44596</strain>
    </source>
</reference>
<protein>
    <recommendedName>
        <fullName evidence="1">AMIN-like domain-containing protein</fullName>
    </recommendedName>
</protein>
<comment type="caution">
    <text evidence="2">The sequence shown here is derived from an EMBL/GenBank/DDBJ whole genome shotgun (WGS) entry which is preliminary data.</text>
</comment>
<sequence length="195" mass="19739">MTTNRTKSVAAIAAIIVGAGLTACSQTAETTPTAVTTSVSATTSAAAAEPAPTDSSDKTAAAVAESKLTVTDVRIGSHENFDRVVYEMGGTGTPGWRVKYVDAAVQEGSGKPMEIAGGAIIQVLIDGSAYPFDSGVEQYSGPNPVPGIAGGVVTEVNGSSVFEGVTQSFVGVTEKQPFSVTLLTNPTRVVVDVAK</sequence>
<dbReference type="Pfam" id="PF24837">
    <property type="entry name" value="AMIN-like"/>
    <property type="match status" value="1"/>
</dbReference>
<name>A0A652YI73_NOCGL</name>